<gene>
    <name evidence="7" type="primary">allS_7</name>
    <name evidence="6" type="ORF">C7387_2613</name>
    <name evidence="7" type="ORF">NCTC11967_04530</name>
</gene>
<dbReference type="InterPro" id="IPR000847">
    <property type="entry name" value="LysR_HTH_N"/>
</dbReference>
<keyword evidence="4" id="KW-0804">Transcription</keyword>
<keyword evidence="3 6" id="KW-0238">DNA-binding</keyword>
<evidence type="ECO:0000313" key="7">
    <source>
        <dbReference type="EMBL" id="SQA65499.1"/>
    </source>
</evidence>
<dbReference type="SUPFAM" id="SSF46785">
    <property type="entry name" value="Winged helix' DNA-binding domain"/>
    <property type="match status" value="1"/>
</dbReference>
<feature type="domain" description="HTH lysR-type" evidence="5">
    <location>
        <begin position="1"/>
        <end position="60"/>
    </location>
</feature>
<dbReference type="PROSITE" id="PS50931">
    <property type="entry name" value="HTH_LYSR"/>
    <property type="match status" value="1"/>
</dbReference>
<dbReference type="Gene3D" id="3.40.190.290">
    <property type="match status" value="1"/>
</dbReference>
<evidence type="ECO:0000256" key="2">
    <source>
        <dbReference type="ARBA" id="ARBA00023015"/>
    </source>
</evidence>
<dbReference type="FunFam" id="1.10.10.10:FF:000001">
    <property type="entry name" value="LysR family transcriptional regulator"/>
    <property type="match status" value="1"/>
</dbReference>
<dbReference type="AlphaFoldDB" id="A0AB38G1F3"/>
<keyword evidence="9" id="KW-1185">Reference proteome</keyword>
<dbReference type="EMBL" id="UAVL01000021">
    <property type="protein sequence ID" value="SQA65499.1"/>
    <property type="molecule type" value="Genomic_DNA"/>
</dbReference>
<evidence type="ECO:0000256" key="3">
    <source>
        <dbReference type="ARBA" id="ARBA00023125"/>
    </source>
</evidence>
<dbReference type="PANTHER" id="PTHR30126:SF91">
    <property type="entry name" value="LYSR FAMILY TRANSCRIPTIONAL REGULATOR"/>
    <property type="match status" value="1"/>
</dbReference>
<dbReference type="GeneID" id="66904614"/>
<dbReference type="InterPro" id="IPR036388">
    <property type="entry name" value="WH-like_DNA-bd_sf"/>
</dbReference>
<dbReference type="EMBL" id="RBIZ01000004">
    <property type="protein sequence ID" value="RKR54452.1"/>
    <property type="molecule type" value="Genomic_DNA"/>
</dbReference>
<dbReference type="Pfam" id="PF03466">
    <property type="entry name" value="LysR_substrate"/>
    <property type="match status" value="1"/>
</dbReference>
<evidence type="ECO:0000256" key="1">
    <source>
        <dbReference type="ARBA" id="ARBA00009437"/>
    </source>
</evidence>
<dbReference type="InterPro" id="IPR005119">
    <property type="entry name" value="LysR_subst-bd"/>
</dbReference>
<comment type="similarity">
    <text evidence="1">Belongs to the LysR transcriptional regulatory family.</text>
</comment>
<name>A0AB38G1F3_9ENTR</name>
<dbReference type="PRINTS" id="PR00039">
    <property type="entry name" value="HTHLYSR"/>
</dbReference>
<reference evidence="7 8" key="1">
    <citation type="submission" date="2018-06" db="EMBL/GenBank/DDBJ databases">
        <authorList>
            <consortium name="Pathogen Informatics"/>
            <person name="Doyle S."/>
        </authorList>
    </citation>
    <scope>NUCLEOTIDE SEQUENCE [LARGE SCALE GENOMIC DNA]</scope>
    <source>
        <strain evidence="7 8">NCTC11967</strain>
    </source>
</reference>
<keyword evidence="2" id="KW-0805">Transcription regulation</keyword>
<evidence type="ECO:0000256" key="4">
    <source>
        <dbReference type="ARBA" id="ARBA00023163"/>
    </source>
</evidence>
<dbReference type="SUPFAM" id="SSF53850">
    <property type="entry name" value="Periplasmic binding protein-like II"/>
    <property type="match status" value="1"/>
</dbReference>
<proteinExistence type="inferred from homology"/>
<dbReference type="GO" id="GO:0000976">
    <property type="term" value="F:transcription cis-regulatory region binding"/>
    <property type="evidence" value="ECO:0007669"/>
    <property type="project" value="TreeGrafter"/>
</dbReference>
<reference evidence="6 9" key="2">
    <citation type="submission" date="2018-10" db="EMBL/GenBank/DDBJ databases">
        <title>Genomic Encyclopedia of Type Strains, Phase IV (KMG-IV): sequencing the most valuable type-strain genomes for metagenomic binning, comparative biology and taxonomic classification.</title>
        <authorList>
            <person name="Goeker M."/>
        </authorList>
    </citation>
    <scope>NUCLEOTIDE SEQUENCE [LARGE SCALE GENOMIC DNA]</scope>
    <source>
        <strain evidence="6 9">DSM 5079</strain>
    </source>
</reference>
<protein>
    <submittedName>
        <fullName evidence="6">DNA-binding transcriptional LysR family regulator</fullName>
    </submittedName>
    <submittedName>
        <fullName evidence="7">HTH-type transcriptional activator AllS</fullName>
    </submittedName>
</protein>
<dbReference type="CDD" id="cd05466">
    <property type="entry name" value="PBP2_LTTR_substrate"/>
    <property type="match status" value="1"/>
</dbReference>
<evidence type="ECO:0000259" key="5">
    <source>
        <dbReference type="PROSITE" id="PS50931"/>
    </source>
</evidence>
<sequence>MRYSPEALNAFVEAVSCGSFSAAARRLRKSQSTISTAISNLEADLGVTLFDRTSRQPVLTEQGRRVLSYVQAILTASDRLDELAAALSGTTEARLTFVLSDTMHPDLLAGLLSEFDKRFPQTEFECLVGEDVDVIDLLEKGRAQIGLIEARGRYPTEIGMTRMSSHSKMAIYVAPEHPLAEKTEVEWDELHTWRELRLNTYLEEDPQPARGPVWSAPNYLLLLSMAEQGFGWCALPCPLVEEFAHSKSLVMLNIIGWPRSVSVDLVWNKKFPLGAAGSWLRDYLQNAAVPHVAK</sequence>
<evidence type="ECO:0000313" key="8">
    <source>
        <dbReference type="Proteomes" id="UP000251313"/>
    </source>
</evidence>
<dbReference type="RefSeq" id="WP_006818440.1">
    <property type="nucleotide sequence ID" value="NZ_CABKQJ010000015.1"/>
</dbReference>
<dbReference type="GO" id="GO:0003700">
    <property type="term" value="F:DNA-binding transcription factor activity"/>
    <property type="evidence" value="ECO:0007669"/>
    <property type="project" value="InterPro"/>
</dbReference>
<comment type="caution">
    <text evidence="7">The sequence shown here is derived from an EMBL/GenBank/DDBJ whole genome shotgun (WGS) entry which is preliminary data.</text>
</comment>
<dbReference type="Gene3D" id="1.10.10.10">
    <property type="entry name" value="Winged helix-like DNA-binding domain superfamily/Winged helix DNA-binding domain"/>
    <property type="match status" value="1"/>
</dbReference>
<dbReference type="Pfam" id="PF00126">
    <property type="entry name" value="HTH_1"/>
    <property type="match status" value="1"/>
</dbReference>
<dbReference type="PANTHER" id="PTHR30126">
    <property type="entry name" value="HTH-TYPE TRANSCRIPTIONAL REGULATOR"/>
    <property type="match status" value="1"/>
</dbReference>
<dbReference type="InterPro" id="IPR036390">
    <property type="entry name" value="WH_DNA-bd_sf"/>
</dbReference>
<dbReference type="Proteomes" id="UP000267341">
    <property type="component" value="Unassembled WGS sequence"/>
</dbReference>
<dbReference type="Proteomes" id="UP000251313">
    <property type="component" value="Unassembled WGS sequence"/>
</dbReference>
<organism evidence="7 8">
    <name type="scientific">Yokenella regensburgei</name>
    <dbReference type="NCBI Taxonomy" id="158877"/>
    <lineage>
        <taxon>Bacteria</taxon>
        <taxon>Pseudomonadati</taxon>
        <taxon>Pseudomonadota</taxon>
        <taxon>Gammaproteobacteria</taxon>
        <taxon>Enterobacterales</taxon>
        <taxon>Enterobacteriaceae</taxon>
        <taxon>Yokenella</taxon>
    </lineage>
</organism>
<accession>A0AB38G1F3</accession>
<evidence type="ECO:0000313" key="9">
    <source>
        <dbReference type="Proteomes" id="UP000267341"/>
    </source>
</evidence>
<evidence type="ECO:0000313" key="6">
    <source>
        <dbReference type="EMBL" id="RKR54452.1"/>
    </source>
</evidence>